<dbReference type="OrthoDB" id="5371646at2759"/>
<sequence>METTWQDPELRFLLGEMIKASPIDVSVLAEFIRANNIEQNWMNMQLPIGRTMQQCMGAAERVLSVHHPQPPNYFGLKRKSIEGSEQSLKRQAIMTPTEPSQPPRNIQPRPSANGFPPASSTNSSPSVPTGTGTGTATGTGKKRGRPSKADKEAQARAANLYRTMEYAPITPAPALAPLAPMSITPQRDYASSPGYEISGGTMEMKVQRGKIRGNENSPIGSVYPLASPASVSDIPRGAPEPAEQYQQQSPRDYAARQPADPGSASNHSHFKRSSASPALNQAQSLPESNTLPPIQASPRHAPEQYKPEPPRVIDPIFPDRDRSKSVFDPIPRATPPAQPLVNRS</sequence>
<reference evidence="2" key="1">
    <citation type="journal article" date="2021" name="Nat. Commun.">
        <title>Genetic determinants of endophytism in the Arabidopsis root mycobiome.</title>
        <authorList>
            <person name="Mesny F."/>
            <person name="Miyauchi S."/>
            <person name="Thiergart T."/>
            <person name="Pickel B."/>
            <person name="Atanasova L."/>
            <person name="Karlsson M."/>
            <person name="Huettel B."/>
            <person name="Barry K.W."/>
            <person name="Haridas S."/>
            <person name="Chen C."/>
            <person name="Bauer D."/>
            <person name="Andreopoulos W."/>
            <person name="Pangilinan J."/>
            <person name="LaButti K."/>
            <person name="Riley R."/>
            <person name="Lipzen A."/>
            <person name="Clum A."/>
            <person name="Drula E."/>
            <person name="Henrissat B."/>
            <person name="Kohler A."/>
            <person name="Grigoriev I.V."/>
            <person name="Martin F.M."/>
            <person name="Hacquard S."/>
        </authorList>
    </citation>
    <scope>NUCLEOTIDE SEQUENCE</scope>
    <source>
        <strain evidence="2">MPI-SDFR-AT-0073</strain>
    </source>
</reference>
<organism evidence="2 3">
    <name type="scientific">Truncatella angustata</name>
    <dbReference type="NCBI Taxonomy" id="152316"/>
    <lineage>
        <taxon>Eukaryota</taxon>
        <taxon>Fungi</taxon>
        <taxon>Dikarya</taxon>
        <taxon>Ascomycota</taxon>
        <taxon>Pezizomycotina</taxon>
        <taxon>Sordariomycetes</taxon>
        <taxon>Xylariomycetidae</taxon>
        <taxon>Amphisphaeriales</taxon>
        <taxon>Sporocadaceae</taxon>
        <taxon>Truncatella</taxon>
    </lineage>
</organism>
<feature type="compositionally biased region" description="Low complexity" evidence="1">
    <location>
        <begin position="116"/>
        <end position="130"/>
    </location>
</feature>
<feature type="region of interest" description="Disordered" evidence="1">
    <location>
        <begin position="84"/>
        <end position="155"/>
    </location>
</feature>
<evidence type="ECO:0000313" key="2">
    <source>
        <dbReference type="EMBL" id="KAH6654169.1"/>
    </source>
</evidence>
<keyword evidence="3" id="KW-1185">Reference proteome</keyword>
<proteinExistence type="predicted"/>
<dbReference type="Proteomes" id="UP000758603">
    <property type="component" value="Unassembled WGS sequence"/>
</dbReference>
<evidence type="ECO:0000256" key="1">
    <source>
        <dbReference type="SAM" id="MobiDB-lite"/>
    </source>
</evidence>
<comment type="caution">
    <text evidence="2">The sequence shown here is derived from an EMBL/GenBank/DDBJ whole genome shotgun (WGS) entry which is preliminary data.</text>
</comment>
<feature type="compositionally biased region" description="Basic and acidic residues" evidence="1">
    <location>
        <begin position="300"/>
        <end position="325"/>
    </location>
</feature>
<dbReference type="EMBL" id="JAGPXC010000004">
    <property type="protein sequence ID" value="KAH6654169.1"/>
    <property type="molecule type" value="Genomic_DNA"/>
</dbReference>
<dbReference type="RefSeq" id="XP_045958439.1">
    <property type="nucleotide sequence ID" value="XM_046107288.1"/>
</dbReference>
<dbReference type="AlphaFoldDB" id="A0A9P8ZXN0"/>
<evidence type="ECO:0000313" key="3">
    <source>
        <dbReference type="Proteomes" id="UP000758603"/>
    </source>
</evidence>
<protein>
    <submittedName>
        <fullName evidence="2">Uncharacterized protein</fullName>
    </submittedName>
</protein>
<name>A0A9P8ZXN0_9PEZI</name>
<feature type="compositionally biased region" description="Polar residues" evidence="1">
    <location>
        <begin position="263"/>
        <end position="292"/>
    </location>
</feature>
<dbReference type="GeneID" id="70136179"/>
<gene>
    <name evidence="2" type="ORF">BKA67DRAFT_658490</name>
</gene>
<accession>A0A9P8ZXN0</accession>
<feature type="region of interest" description="Disordered" evidence="1">
    <location>
        <begin position="212"/>
        <end position="344"/>
    </location>
</feature>